<feature type="signal peptide" evidence="1">
    <location>
        <begin position="1"/>
        <end position="23"/>
    </location>
</feature>
<gene>
    <name evidence="2" type="ORF">Ari01nite_50940</name>
</gene>
<accession>A0A919MWM9</accession>
<name>A0A919MWM9_9ACTN</name>
<proteinExistence type="predicted"/>
<evidence type="ECO:0000313" key="3">
    <source>
        <dbReference type="Proteomes" id="UP000636960"/>
    </source>
</evidence>
<protein>
    <submittedName>
        <fullName evidence="2">Uncharacterized protein</fullName>
    </submittedName>
</protein>
<evidence type="ECO:0000256" key="1">
    <source>
        <dbReference type="SAM" id="SignalP"/>
    </source>
</evidence>
<organism evidence="2 3">
    <name type="scientific">Paractinoplanes rishiriensis</name>
    <dbReference type="NCBI Taxonomy" id="1050105"/>
    <lineage>
        <taxon>Bacteria</taxon>
        <taxon>Bacillati</taxon>
        <taxon>Actinomycetota</taxon>
        <taxon>Actinomycetes</taxon>
        <taxon>Micromonosporales</taxon>
        <taxon>Micromonosporaceae</taxon>
        <taxon>Paractinoplanes</taxon>
    </lineage>
</organism>
<dbReference type="AlphaFoldDB" id="A0A919MWM9"/>
<dbReference type="RefSeq" id="WP_203784673.1">
    <property type="nucleotide sequence ID" value="NZ_BOMV01000057.1"/>
</dbReference>
<comment type="caution">
    <text evidence="2">The sequence shown here is derived from an EMBL/GenBank/DDBJ whole genome shotgun (WGS) entry which is preliminary data.</text>
</comment>
<dbReference type="EMBL" id="BOMV01000057">
    <property type="protein sequence ID" value="GIE97629.1"/>
    <property type="molecule type" value="Genomic_DNA"/>
</dbReference>
<sequence length="165" mass="16373">MRRTALIALVSLGLLAVPLPASAAPVSAPYECTSPLGAQSVTITATLTATPNPATVGSPVTFDLEVSDLGLTAPLTVSSWSGTVDLDVSGAETAQFTLTGTGGPIPANQPITGTLTGTWTPTAAGTDEITGGDVTITAQVVLLGSISLTCTPVDPRPVGETLTVS</sequence>
<keyword evidence="1" id="KW-0732">Signal</keyword>
<feature type="chain" id="PRO_5037159885" evidence="1">
    <location>
        <begin position="24"/>
        <end position="165"/>
    </location>
</feature>
<reference evidence="2" key="1">
    <citation type="submission" date="2021-01" db="EMBL/GenBank/DDBJ databases">
        <title>Whole genome shotgun sequence of Actinoplanes rishiriensis NBRC 108556.</title>
        <authorList>
            <person name="Komaki H."/>
            <person name="Tamura T."/>
        </authorList>
    </citation>
    <scope>NUCLEOTIDE SEQUENCE</scope>
    <source>
        <strain evidence="2">NBRC 108556</strain>
    </source>
</reference>
<dbReference type="Proteomes" id="UP000636960">
    <property type="component" value="Unassembled WGS sequence"/>
</dbReference>
<evidence type="ECO:0000313" key="2">
    <source>
        <dbReference type="EMBL" id="GIE97629.1"/>
    </source>
</evidence>
<keyword evidence="3" id="KW-1185">Reference proteome</keyword>